<evidence type="ECO:0000256" key="3">
    <source>
        <dbReference type="SAM" id="SignalP"/>
    </source>
</evidence>
<organism evidence="4 6">
    <name type="scientific">Streptomyces griseochromogenes</name>
    <dbReference type="NCBI Taxonomy" id="68214"/>
    <lineage>
        <taxon>Bacteria</taxon>
        <taxon>Bacillati</taxon>
        <taxon>Actinomycetota</taxon>
        <taxon>Actinomycetes</taxon>
        <taxon>Kitasatosporales</taxon>
        <taxon>Streptomycetaceae</taxon>
        <taxon>Streptomyces</taxon>
    </lineage>
</organism>
<keyword evidence="2" id="KW-1133">Transmembrane helix</keyword>
<dbReference type="AlphaFoldDB" id="A0A1B1AUQ7"/>
<sequence>MRIHTPRTAASVCALVALALTTGTPPSAAPGTQDGTSTYEGVFHGRGTLTVRGGGTLILTGDSDFTPPRSRQRQIVRTSGGNHPHTTVTSPDPPAITAERGATLQYGTGPGTRAGTATGPGAGDTRATHGAAGRFGWWPYVLALGLLGALVFPATARTRGKGQRGGGRHAARE</sequence>
<evidence type="ECO:0000256" key="2">
    <source>
        <dbReference type="SAM" id="Phobius"/>
    </source>
</evidence>
<keyword evidence="3" id="KW-0732">Signal</keyword>
<reference evidence="4 6" key="1">
    <citation type="submission" date="2016-06" db="EMBL/GenBank/DDBJ databases">
        <title>Complete genome sequence of Streptomyces griseochromogenes ATCC 14511, the Blasticidin S producer.</title>
        <authorList>
            <person name="Wu L."/>
        </authorList>
    </citation>
    <scope>NUCLEOTIDE SEQUENCE [LARGE SCALE GENOMIC DNA]</scope>
    <source>
        <strain evidence="4 6">ATCC 14511</strain>
    </source>
</reference>
<dbReference type="KEGG" id="sgs:AVL59_12305"/>
<keyword evidence="7" id="KW-1185">Reference proteome</keyword>
<dbReference type="Proteomes" id="UP001519309">
    <property type="component" value="Unassembled WGS sequence"/>
</dbReference>
<name>A0A1B1AUQ7_9ACTN</name>
<protein>
    <submittedName>
        <fullName evidence="4">Uncharacterized protein</fullName>
    </submittedName>
</protein>
<reference evidence="5 7" key="2">
    <citation type="submission" date="2021-03" db="EMBL/GenBank/DDBJ databases">
        <title>Genomic Encyclopedia of Type Strains, Phase IV (KMG-IV): sequencing the most valuable type-strain genomes for metagenomic binning, comparative biology and taxonomic classification.</title>
        <authorList>
            <person name="Goeker M."/>
        </authorList>
    </citation>
    <scope>NUCLEOTIDE SEQUENCE [LARGE SCALE GENOMIC DNA]</scope>
    <source>
        <strain evidence="5 7">DSM 40499</strain>
    </source>
</reference>
<dbReference type="Proteomes" id="UP000092659">
    <property type="component" value="Chromosome"/>
</dbReference>
<evidence type="ECO:0000313" key="7">
    <source>
        <dbReference type="Proteomes" id="UP001519309"/>
    </source>
</evidence>
<accession>A0A1B1AUQ7</accession>
<feature type="compositionally biased region" description="Gly residues" evidence="1">
    <location>
        <begin position="108"/>
        <end position="122"/>
    </location>
</feature>
<proteinExistence type="predicted"/>
<feature type="region of interest" description="Disordered" evidence="1">
    <location>
        <begin position="104"/>
        <end position="126"/>
    </location>
</feature>
<dbReference type="EMBL" id="CP016279">
    <property type="protein sequence ID" value="ANP50296.1"/>
    <property type="molecule type" value="Genomic_DNA"/>
</dbReference>
<evidence type="ECO:0000313" key="6">
    <source>
        <dbReference type="Proteomes" id="UP000092659"/>
    </source>
</evidence>
<keyword evidence="2" id="KW-0812">Transmembrane</keyword>
<keyword evidence="2" id="KW-0472">Membrane</keyword>
<gene>
    <name evidence="4" type="ORF">AVL59_12305</name>
    <name evidence="5" type="ORF">J2Z21_000962</name>
</gene>
<feature type="chain" id="PRO_5008519224" evidence="3">
    <location>
        <begin position="29"/>
        <end position="173"/>
    </location>
</feature>
<evidence type="ECO:0000313" key="4">
    <source>
        <dbReference type="EMBL" id="ANP50296.1"/>
    </source>
</evidence>
<dbReference type="EMBL" id="JAGGLP010000002">
    <property type="protein sequence ID" value="MBP2048038.1"/>
    <property type="molecule type" value="Genomic_DNA"/>
</dbReference>
<feature type="compositionally biased region" description="Polar residues" evidence="1">
    <location>
        <begin position="76"/>
        <end position="90"/>
    </location>
</feature>
<feature type="region of interest" description="Disordered" evidence="1">
    <location>
        <begin position="76"/>
        <end position="95"/>
    </location>
</feature>
<feature type="signal peptide" evidence="3">
    <location>
        <begin position="1"/>
        <end position="28"/>
    </location>
</feature>
<evidence type="ECO:0000313" key="5">
    <source>
        <dbReference type="EMBL" id="MBP2048038.1"/>
    </source>
</evidence>
<evidence type="ECO:0000256" key="1">
    <source>
        <dbReference type="SAM" id="MobiDB-lite"/>
    </source>
</evidence>
<dbReference type="STRING" id="68214.AVL59_12305"/>
<feature type="transmembrane region" description="Helical" evidence="2">
    <location>
        <begin position="137"/>
        <end position="156"/>
    </location>
</feature>